<dbReference type="Proteomes" id="UP000886653">
    <property type="component" value="Unassembled WGS sequence"/>
</dbReference>
<gene>
    <name evidence="2" type="ORF">CROQUDRAFT_664422</name>
</gene>
<comment type="caution">
    <text evidence="2">The sequence shown here is derived from an EMBL/GenBank/DDBJ whole genome shotgun (WGS) entry which is preliminary data.</text>
</comment>
<organism evidence="2 3">
    <name type="scientific">Cronartium quercuum f. sp. fusiforme G11</name>
    <dbReference type="NCBI Taxonomy" id="708437"/>
    <lineage>
        <taxon>Eukaryota</taxon>
        <taxon>Fungi</taxon>
        <taxon>Dikarya</taxon>
        <taxon>Basidiomycota</taxon>
        <taxon>Pucciniomycotina</taxon>
        <taxon>Pucciniomycetes</taxon>
        <taxon>Pucciniales</taxon>
        <taxon>Coleosporiaceae</taxon>
        <taxon>Cronartium</taxon>
    </lineage>
</organism>
<dbReference type="InterPro" id="IPR059181">
    <property type="entry name" value="RWDD2A-B_C"/>
</dbReference>
<dbReference type="EMBL" id="MU167408">
    <property type="protein sequence ID" value="KAG0140979.1"/>
    <property type="molecule type" value="Genomic_DNA"/>
</dbReference>
<dbReference type="OrthoDB" id="432412at2759"/>
<protein>
    <recommendedName>
        <fullName evidence="1">Small nuclear ribonucleoprotein Prp3 C-terminal domain-containing protein</fullName>
    </recommendedName>
</protein>
<sequence>MNSSSIASSIENVDGLEDALETLELLRAIFPLDGELMMDEPTANLVNHPSTDPNHRRAPSELTFKLQIIIPAGSTYLPQPIEFLYLGCALARLPPRLWLDRHPHLSHAEWQQLSDRIEQKRVVTTDALPDTLSLLSQMLPDWLNELRSFNMPPPVSQIPPTVNKLCTRAWFRFPSLSTKSKRTDLVQLASKYSMTGFVLAGKPAYLALEADSNRVNDIEEYWSEIKTVSWADIPPFQNKVSEVMRGTGVGRLFETMKEVTESMISHNARNGRSDRAEREEVAEWLRRLGVSDQTLSAVLSFSCL</sequence>
<dbReference type="AlphaFoldDB" id="A0A9P6T700"/>
<keyword evidence="3" id="KW-1185">Reference proteome</keyword>
<reference evidence="2" key="1">
    <citation type="submission" date="2013-11" db="EMBL/GenBank/DDBJ databases">
        <title>Genome sequence of the fusiform rust pathogen reveals effectors for host alternation and coevolution with pine.</title>
        <authorList>
            <consortium name="DOE Joint Genome Institute"/>
            <person name="Smith K."/>
            <person name="Pendleton A."/>
            <person name="Kubisiak T."/>
            <person name="Anderson C."/>
            <person name="Salamov A."/>
            <person name="Aerts A."/>
            <person name="Riley R."/>
            <person name="Clum A."/>
            <person name="Lindquist E."/>
            <person name="Ence D."/>
            <person name="Campbell M."/>
            <person name="Kronenberg Z."/>
            <person name="Feau N."/>
            <person name="Dhillon B."/>
            <person name="Hamelin R."/>
            <person name="Burleigh J."/>
            <person name="Smith J."/>
            <person name="Yandell M."/>
            <person name="Nelson C."/>
            <person name="Grigoriev I."/>
            <person name="Davis J."/>
        </authorList>
    </citation>
    <scope>NUCLEOTIDE SEQUENCE</scope>
    <source>
        <strain evidence="2">G11</strain>
    </source>
</reference>
<dbReference type="InterPro" id="IPR017359">
    <property type="entry name" value="Phi-like"/>
</dbReference>
<evidence type="ECO:0000259" key="1">
    <source>
        <dbReference type="Pfam" id="PF06544"/>
    </source>
</evidence>
<dbReference type="PIRSF" id="PIRSF038021">
    <property type="entry name" value="UCP038021_RWDD2"/>
    <property type="match status" value="1"/>
</dbReference>
<dbReference type="PANTHER" id="PTHR15955">
    <property type="entry name" value="RWD DOMAIN CONTAINING PROTEIN 2"/>
    <property type="match status" value="1"/>
</dbReference>
<dbReference type="InterPro" id="IPR010541">
    <property type="entry name" value="Prp3_C"/>
</dbReference>
<dbReference type="CDD" id="cd24163">
    <property type="entry name" value="RWDD2_C"/>
    <property type="match status" value="1"/>
</dbReference>
<dbReference type="Pfam" id="PF06544">
    <property type="entry name" value="Prp3_C"/>
    <property type="match status" value="1"/>
</dbReference>
<accession>A0A9P6T700</accession>
<proteinExistence type="predicted"/>
<name>A0A9P6T700_9BASI</name>
<evidence type="ECO:0000313" key="2">
    <source>
        <dbReference type="EMBL" id="KAG0140979.1"/>
    </source>
</evidence>
<feature type="domain" description="Small nuclear ribonucleoprotein Prp3 C-terminal" evidence="1">
    <location>
        <begin position="169"/>
        <end position="272"/>
    </location>
</feature>
<evidence type="ECO:0000313" key="3">
    <source>
        <dbReference type="Proteomes" id="UP000886653"/>
    </source>
</evidence>
<dbReference type="PANTHER" id="PTHR15955:SF10">
    <property type="entry name" value="DUF1115 DOMAIN PROTEIN (AFU_ORTHOLOGUE AFUA_5G14750)"/>
    <property type="match status" value="1"/>
</dbReference>